<evidence type="ECO:0000313" key="1">
    <source>
        <dbReference type="EMBL" id="CZT05941.1"/>
    </source>
</evidence>
<sequence>MSDHGQSSADSVISDILRWPVEGWTKRKISFLLQAHRVHYRYSDTRPELLDKLLGWAQTVDQIVLRLIESRKGAASSSSGHYRRQGLTAGRWGHFIESGK</sequence>
<protein>
    <submittedName>
        <fullName evidence="1">Uncharacterized protein</fullName>
    </submittedName>
</protein>
<dbReference type="EMBL" id="FJUX01000081">
    <property type="protein sequence ID" value="CZT05941.1"/>
    <property type="molecule type" value="Genomic_DNA"/>
</dbReference>
<gene>
    <name evidence="1" type="ORF">RAG0_11834</name>
</gene>
<keyword evidence="2" id="KW-1185">Reference proteome</keyword>
<name>A0A1E1L656_9HELO</name>
<dbReference type="Proteomes" id="UP000178912">
    <property type="component" value="Unassembled WGS sequence"/>
</dbReference>
<dbReference type="AlphaFoldDB" id="A0A1E1L656"/>
<evidence type="ECO:0000313" key="2">
    <source>
        <dbReference type="Proteomes" id="UP000178912"/>
    </source>
</evidence>
<organism evidence="1 2">
    <name type="scientific">Rhynchosporium agropyri</name>
    <dbReference type="NCBI Taxonomy" id="914238"/>
    <lineage>
        <taxon>Eukaryota</taxon>
        <taxon>Fungi</taxon>
        <taxon>Dikarya</taxon>
        <taxon>Ascomycota</taxon>
        <taxon>Pezizomycotina</taxon>
        <taxon>Leotiomycetes</taxon>
        <taxon>Helotiales</taxon>
        <taxon>Ploettnerulaceae</taxon>
        <taxon>Rhynchosporium</taxon>
    </lineage>
</organism>
<proteinExistence type="predicted"/>
<accession>A0A1E1L656</accession>
<reference evidence="2" key="1">
    <citation type="submission" date="2016-03" db="EMBL/GenBank/DDBJ databases">
        <authorList>
            <person name="Guldener U."/>
        </authorList>
    </citation>
    <scope>NUCLEOTIDE SEQUENCE [LARGE SCALE GENOMIC DNA]</scope>
    <source>
        <strain evidence="2">04CH-RAC-A.6.1</strain>
    </source>
</reference>
<dbReference type="OrthoDB" id="10511955at2759"/>